<dbReference type="InterPro" id="IPR018642">
    <property type="entry name" value="DUF2066"/>
</dbReference>
<accession>K2N3W1</accession>
<dbReference type="Pfam" id="PF09839">
    <property type="entry name" value="DUF2066"/>
    <property type="match status" value="1"/>
</dbReference>
<feature type="signal peptide" evidence="1">
    <location>
        <begin position="1"/>
        <end position="25"/>
    </location>
</feature>
<name>K2N3W1_9HYPH</name>
<dbReference type="AlphaFoldDB" id="K2N3W1"/>
<keyword evidence="3" id="KW-1185">Reference proteome</keyword>
<proteinExistence type="predicted"/>
<dbReference type="Proteomes" id="UP000006786">
    <property type="component" value="Unassembled WGS sequence"/>
</dbReference>
<dbReference type="RefSeq" id="WP_008596853.1">
    <property type="nucleotide sequence ID" value="NZ_AMRM01000010.1"/>
</dbReference>
<keyword evidence="1" id="KW-0732">Signal</keyword>
<organism evidence="2 3">
    <name type="scientific">Nitratireductor pacificus pht-3B</name>
    <dbReference type="NCBI Taxonomy" id="391937"/>
    <lineage>
        <taxon>Bacteria</taxon>
        <taxon>Pseudomonadati</taxon>
        <taxon>Pseudomonadota</taxon>
        <taxon>Alphaproteobacteria</taxon>
        <taxon>Hyphomicrobiales</taxon>
        <taxon>Phyllobacteriaceae</taxon>
        <taxon>Nitratireductor</taxon>
    </lineage>
</organism>
<evidence type="ECO:0008006" key="4">
    <source>
        <dbReference type="Google" id="ProtNLM"/>
    </source>
</evidence>
<dbReference type="eggNOG" id="COG3249">
    <property type="taxonomic scope" value="Bacteria"/>
</dbReference>
<protein>
    <recommendedName>
        <fullName evidence="4">DUF2066 domain-containing protein</fullName>
    </recommendedName>
</protein>
<reference evidence="2 3" key="1">
    <citation type="journal article" date="2012" name="J. Bacteriol.">
        <title>Genome Sequence of Nitratireductor pacificus Type Strain pht-3B.</title>
        <authorList>
            <person name="Lai Q."/>
            <person name="Li G."/>
            <person name="Shao Z."/>
        </authorList>
    </citation>
    <scope>NUCLEOTIDE SEQUENCE [LARGE SCALE GENOMIC DNA]</scope>
    <source>
        <strain evidence="3">pht-3B</strain>
    </source>
</reference>
<evidence type="ECO:0000313" key="2">
    <source>
        <dbReference type="EMBL" id="EKF18958.1"/>
    </source>
</evidence>
<gene>
    <name evidence="2" type="ORF">NA2_10798</name>
</gene>
<evidence type="ECO:0000313" key="3">
    <source>
        <dbReference type="Proteomes" id="UP000006786"/>
    </source>
</evidence>
<sequence length="250" mass="27424">MKVAFAQWPWILLLLCLIPFHAATANDDHAALYRAVTIVTGTVEPERSRGFAACLREVLMKISGDPALADAPGVDALADRVGDFVAAFGYRDRMASIPVHDEQGTRERPHFLTVEFSQPKIDAALRSLGAKPWLDRPLLTLNVTIDNGARRFPLLRDGAFGRDQRASLLETAERYGLPIFFPLAQGRSAKEPVLTGTLIWQADRLEWSAEWSLGPAGDAVEWAFAAPSFDGVFRQALGRAMTRLAAGSRP</sequence>
<dbReference type="OrthoDB" id="7266613at2"/>
<dbReference type="STRING" id="391937.NA2_10798"/>
<evidence type="ECO:0000256" key="1">
    <source>
        <dbReference type="SAM" id="SignalP"/>
    </source>
</evidence>
<feature type="chain" id="PRO_5003861762" description="DUF2066 domain-containing protein" evidence="1">
    <location>
        <begin position="26"/>
        <end position="250"/>
    </location>
</feature>
<comment type="caution">
    <text evidence="2">The sequence shown here is derived from an EMBL/GenBank/DDBJ whole genome shotgun (WGS) entry which is preliminary data.</text>
</comment>
<dbReference type="EMBL" id="AMRM01000010">
    <property type="protein sequence ID" value="EKF18958.1"/>
    <property type="molecule type" value="Genomic_DNA"/>
</dbReference>